<name>A0A437GUB7_9SPHN</name>
<dbReference type="Gene3D" id="2.40.170.20">
    <property type="entry name" value="TonB-dependent receptor, beta-barrel domain"/>
    <property type="match status" value="1"/>
</dbReference>
<keyword evidence="8 12" id="KW-0798">TonB box</keyword>
<evidence type="ECO:0000259" key="15">
    <source>
        <dbReference type="Pfam" id="PF07715"/>
    </source>
</evidence>
<dbReference type="PANTHER" id="PTHR32552:SF81">
    <property type="entry name" value="TONB-DEPENDENT OUTER MEMBRANE RECEPTOR"/>
    <property type="match status" value="1"/>
</dbReference>
<evidence type="ECO:0000256" key="8">
    <source>
        <dbReference type="ARBA" id="ARBA00023077"/>
    </source>
</evidence>
<proteinExistence type="inferred from homology"/>
<dbReference type="OrthoDB" id="7313036at2"/>
<evidence type="ECO:0000256" key="12">
    <source>
        <dbReference type="RuleBase" id="RU003357"/>
    </source>
</evidence>
<dbReference type="InterPro" id="IPR039426">
    <property type="entry name" value="TonB-dep_rcpt-like"/>
</dbReference>
<comment type="caution">
    <text evidence="16">The sequence shown here is derived from an EMBL/GenBank/DDBJ whole genome shotgun (WGS) entry which is preliminary data.</text>
</comment>
<keyword evidence="6" id="KW-0408">Iron</keyword>
<evidence type="ECO:0000313" key="17">
    <source>
        <dbReference type="Proteomes" id="UP000283003"/>
    </source>
</evidence>
<evidence type="ECO:0000256" key="5">
    <source>
        <dbReference type="ARBA" id="ARBA00022692"/>
    </source>
</evidence>
<evidence type="ECO:0000313" key="16">
    <source>
        <dbReference type="EMBL" id="RVQ64594.1"/>
    </source>
</evidence>
<accession>A0A437GUB7</accession>
<dbReference type="Pfam" id="PF00593">
    <property type="entry name" value="TonB_dep_Rec_b-barrel"/>
    <property type="match status" value="1"/>
</dbReference>
<evidence type="ECO:0000256" key="13">
    <source>
        <dbReference type="SAM" id="SignalP"/>
    </source>
</evidence>
<dbReference type="RefSeq" id="WP_127613766.1">
    <property type="nucleotide sequence ID" value="NZ_RXOL01000013.1"/>
</dbReference>
<feature type="chain" id="PRO_5019396936" evidence="13">
    <location>
        <begin position="25"/>
        <end position="788"/>
    </location>
</feature>
<evidence type="ECO:0000256" key="3">
    <source>
        <dbReference type="ARBA" id="ARBA00022452"/>
    </source>
</evidence>
<evidence type="ECO:0000256" key="2">
    <source>
        <dbReference type="ARBA" id="ARBA00022448"/>
    </source>
</evidence>
<dbReference type="CDD" id="cd01347">
    <property type="entry name" value="ligand_gated_channel"/>
    <property type="match status" value="1"/>
</dbReference>
<evidence type="ECO:0000256" key="10">
    <source>
        <dbReference type="ARBA" id="ARBA00023237"/>
    </source>
</evidence>
<keyword evidence="5 11" id="KW-0812">Transmembrane</keyword>
<protein>
    <submittedName>
        <fullName evidence="16">TonB-dependent receptor</fullName>
    </submittedName>
</protein>
<evidence type="ECO:0000256" key="11">
    <source>
        <dbReference type="PROSITE-ProRule" id="PRU01360"/>
    </source>
</evidence>
<evidence type="ECO:0000256" key="4">
    <source>
        <dbReference type="ARBA" id="ARBA00022496"/>
    </source>
</evidence>
<dbReference type="InterPro" id="IPR000531">
    <property type="entry name" value="Beta-barrel_TonB"/>
</dbReference>
<evidence type="ECO:0000256" key="9">
    <source>
        <dbReference type="ARBA" id="ARBA00023136"/>
    </source>
</evidence>
<keyword evidence="2 11" id="KW-0813">Transport</keyword>
<dbReference type="GO" id="GO:0006826">
    <property type="term" value="P:iron ion transport"/>
    <property type="evidence" value="ECO:0007669"/>
    <property type="project" value="UniProtKB-KW"/>
</dbReference>
<keyword evidence="13" id="KW-0732">Signal</keyword>
<keyword evidence="17" id="KW-1185">Reference proteome</keyword>
<keyword evidence="4" id="KW-0410">Iron transport</keyword>
<dbReference type="Proteomes" id="UP000283003">
    <property type="component" value="Unassembled WGS sequence"/>
</dbReference>
<dbReference type="PROSITE" id="PS52016">
    <property type="entry name" value="TONB_DEPENDENT_REC_3"/>
    <property type="match status" value="1"/>
</dbReference>
<comment type="similarity">
    <text evidence="11 12">Belongs to the TonB-dependent receptor family.</text>
</comment>
<gene>
    <name evidence="16" type="ORF">EKN06_15230</name>
</gene>
<keyword evidence="16" id="KW-0675">Receptor</keyword>
<dbReference type="InterPro" id="IPR036942">
    <property type="entry name" value="Beta-barrel_TonB_sf"/>
</dbReference>
<organism evidence="16 17">
    <name type="scientific">Croceicoccus ponticola</name>
    <dbReference type="NCBI Taxonomy" id="2217664"/>
    <lineage>
        <taxon>Bacteria</taxon>
        <taxon>Pseudomonadati</taxon>
        <taxon>Pseudomonadota</taxon>
        <taxon>Alphaproteobacteria</taxon>
        <taxon>Sphingomonadales</taxon>
        <taxon>Erythrobacteraceae</taxon>
        <taxon>Croceicoccus</taxon>
    </lineage>
</organism>
<dbReference type="AlphaFoldDB" id="A0A437GUB7"/>
<keyword evidence="10 11" id="KW-0998">Cell outer membrane</keyword>
<evidence type="ECO:0000259" key="14">
    <source>
        <dbReference type="Pfam" id="PF00593"/>
    </source>
</evidence>
<dbReference type="GO" id="GO:0009279">
    <property type="term" value="C:cell outer membrane"/>
    <property type="evidence" value="ECO:0007669"/>
    <property type="project" value="UniProtKB-SubCell"/>
</dbReference>
<feature type="signal peptide" evidence="13">
    <location>
        <begin position="1"/>
        <end position="24"/>
    </location>
</feature>
<dbReference type="PANTHER" id="PTHR32552">
    <property type="entry name" value="FERRICHROME IRON RECEPTOR-RELATED"/>
    <property type="match status" value="1"/>
</dbReference>
<evidence type="ECO:0000256" key="1">
    <source>
        <dbReference type="ARBA" id="ARBA00004571"/>
    </source>
</evidence>
<evidence type="ECO:0000256" key="6">
    <source>
        <dbReference type="ARBA" id="ARBA00023004"/>
    </source>
</evidence>
<keyword evidence="7" id="KW-0406">Ion transport</keyword>
<comment type="subcellular location">
    <subcellularLocation>
        <location evidence="1 11">Cell outer membrane</location>
        <topology evidence="1 11">Multi-pass membrane protein</topology>
    </subcellularLocation>
</comment>
<dbReference type="SUPFAM" id="SSF56935">
    <property type="entry name" value="Porins"/>
    <property type="match status" value="1"/>
</dbReference>
<feature type="domain" description="TonB-dependent receptor plug" evidence="15">
    <location>
        <begin position="62"/>
        <end position="171"/>
    </location>
</feature>
<dbReference type="Pfam" id="PF07715">
    <property type="entry name" value="Plug"/>
    <property type="match status" value="1"/>
</dbReference>
<dbReference type="InterPro" id="IPR012910">
    <property type="entry name" value="Plug_dom"/>
</dbReference>
<feature type="domain" description="TonB-dependent receptor-like beta-barrel" evidence="14">
    <location>
        <begin position="308"/>
        <end position="753"/>
    </location>
</feature>
<reference evidence="16 17" key="1">
    <citation type="submission" date="2018-12" db="EMBL/GenBank/DDBJ databases">
        <title>Croceicoccus ponticola sp. nov., a lipolytic bacterium isolated from seawater.</title>
        <authorList>
            <person name="Yoon J.-H."/>
        </authorList>
    </citation>
    <scope>NUCLEOTIDE SEQUENCE [LARGE SCALE GENOMIC DNA]</scope>
    <source>
        <strain evidence="16 17">GM-16</strain>
    </source>
</reference>
<evidence type="ECO:0000256" key="7">
    <source>
        <dbReference type="ARBA" id="ARBA00023065"/>
    </source>
</evidence>
<keyword evidence="3 11" id="KW-1134">Transmembrane beta strand</keyword>
<sequence length="788" mass="85945">MTRHAIRLLCGLSIWAMATPHALAEDAQDPGSDPQAVDTSLAPEQRSFNEIIVTAQKRTENIQDVPISIAAIGSETIADLNASTIQGLEGAIPNVEIGTFSNTPNTAVFTIRGIGVIEPDPYAGNTVGIVVDGQPQFFSTGALLDLYDVERIEVLRGPQGTLFGANTTGGVINILNNRPTDEWGGRFDLGYGNYDQIQVGGVINAPLGESLSARFAVNHNERDGHVYNVIDGSDMGHRSVTLYRGMLRFQNGNFDATLMGQYDRSRNGSPIVVAGNVPSDVEFVPEGFLDMYGSPCLPAGSRCSAPDTYFSAQDGGILNDTPDQSDMNNYRAGLDMKLTNTALGDLTSITAYREFDLFEFTDQDGSPVFLIDTRRGTEGWQFSQELRTDFDLGGIDFTVGGFYMKTHYEHYQDLRIDFAGGVSYDLETGEITKGLPGLFQKNIQDQDNHSLSFFAQSYFDLTERLRAQAGIRYTYEKTKMLASTATSLSTTGVTTFDGTAPDGTPNIALGTAAPPLGVESWNNIGWKLGLDYEVADDVMLYTYWARGFKSGGFTGRIGIPQDLGPYDPEEVDTFEIGVKGDFFGGIARVNVAAFYTDYRDMQLAQIYFIGSGEDLIQGNTIINAASSSIKGVEAELSLLATEGLILNGAFAYLDAQYENFDFLLPSGEVVDLSGERLQNAPKWSTNAGFTYEFALRPNVEARLGANYAYSSEKQLTSILDTPRARMQPTHLVNANASIKFDDAYTLGVWATNLFDERYIASVFDAPGTLGLTNYAPPRMYGVKFSAEW</sequence>
<dbReference type="EMBL" id="RXOL01000013">
    <property type="protein sequence ID" value="RVQ64594.1"/>
    <property type="molecule type" value="Genomic_DNA"/>
</dbReference>
<keyword evidence="9 11" id="KW-0472">Membrane</keyword>